<feature type="region of interest" description="Disordered" evidence="1">
    <location>
        <begin position="79"/>
        <end position="104"/>
    </location>
</feature>
<reference evidence="2" key="1">
    <citation type="submission" date="2019-08" db="EMBL/GenBank/DDBJ databases">
        <authorList>
            <person name="Kucharzyk K."/>
            <person name="Murdoch R.W."/>
            <person name="Higgins S."/>
            <person name="Loffler F."/>
        </authorList>
    </citation>
    <scope>NUCLEOTIDE SEQUENCE</scope>
</reference>
<accession>A0A645G9D5</accession>
<dbReference type="GO" id="GO:0003916">
    <property type="term" value="F:DNA topoisomerase activity"/>
    <property type="evidence" value="ECO:0007669"/>
    <property type="project" value="InterPro"/>
</dbReference>
<dbReference type="InterPro" id="IPR035516">
    <property type="entry name" value="Gyrase/topoIV_suA_C"/>
</dbReference>
<dbReference type="Gene3D" id="2.120.10.90">
    <property type="entry name" value="DNA gyrase/topoisomerase IV, subunit A, C-terminal"/>
    <property type="match status" value="1"/>
</dbReference>
<evidence type="ECO:0000256" key="1">
    <source>
        <dbReference type="SAM" id="MobiDB-lite"/>
    </source>
</evidence>
<dbReference type="InterPro" id="IPR006691">
    <property type="entry name" value="GyrA/parC_rep"/>
</dbReference>
<dbReference type="GO" id="GO:0003677">
    <property type="term" value="F:DNA binding"/>
    <property type="evidence" value="ECO:0007669"/>
    <property type="project" value="InterPro"/>
</dbReference>
<sequence>MMLINSDGIIIRINVSDISTTSRNAMGVTLMKTGEDVNIVAIAKINYVDAKDEEIELEESKSLINDGSDVALELENDEEFEDDDVMEEDLEEELEEVKELEDEI</sequence>
<dbReference type="SUPFAM" id="SSF101904">
    <property type="entry name" value="GyrA/ParC C-terminal domain-like"/>
    <property type="match status" value="1"/>
</dbReference>
<comment type="caution">
    <text evidence="2">The sequence shown here is derived from an EMBL/GenBank/DDBJ whole genome shotgun (WGS) entry which is preliminary data.</text>
</comment>
<dbReference type="GO" id="GO:0005524">
    <property type="term" value="F:ATP binding"/>
    <property type="evidence" value="ECO:0007669"/>
    <property type="project" value="InterPro"/>
</dbReference>
<gene>
    <name evidence="2" type="primary">gyrA_76</name>
    <name evidence="2" type="ORF">SDC9_170909</name>
</gene>
<dbReference type="EMBL" id="VSSQ01072061">
    <property type="protein sequence ID" value="MPN23521.1"/>
    <property type="molecule type" value="Genomic_DNA"/>
</dbReference>
<protein>
    <submittedName>
        <fullName evidence="2">DNA gyrase subunit A</fullName>
    </submittedName>
</protein>
<name>A0A645G9D5_9ZZZZ</name>
<dbReference type="GO" id="GO:0006265">
    <property type="term" value="P:DNA topological change"/>
    <property type="evidence" value="ECO:0007669"/>
    <property type="project" value="InterPro"/>
</dbReference>
<proteinExistence type="predicted"/>
<dbReference type="Pfam" id="PF03989">
    <property type="entry name" value="DNA_gyraseA_C"/>
    <property type="match status" value="1"/>
</dbReference>
<evidence type="ECO:0000313" key="2">
    <source>
        <dbReference type="EMBL" id="MPN23521.1"/>
    </source>
</evidence>
<keyword evidence="2" id="KW-0413">Isomerase</keyword>
<dbReference type="AlphaFoldDB" id="A0A645G9D5"/>
<organism evidence="2">
    <name type="scientific">bioreactor metagenome</name>
    <dbReference type="NCBI Taxonomy" id="1076179"/>
    <lineage>
        <taxon>unclassified sequences</taxon>
        <taxon>metagenomes</taxon>
        <taxon>ecological metagenomes</taxon>
    </lineage>
</organism>